<protein>
    <submittedName>
        <fullName evidence="3">Peptidase U62, modulator of DNA gyrase</fullName>
    </submittedName>
</protein>
<dbReference type="STRING" id="999630.TUZN_1126"/>
<dbReference type="eggNOG" id="arCOG00322">
    <property type="taxonomic scope" value="Archaea"/>
</dbReference>
<dbReference type="PANTHER" id="PTHR43666:SF1">
    <property type="entry name" value="CONSERVED PROTEIN"/>
    <property type="match status" value="1"/>
</dbReference>
<evidence type="ECO:0000259" key="1">
    <source>
        <dbReference type="Pfam" id="PF01523"/>
    </source>
</evidence>
<dbReference type="SUPFAM" id="SSF111283">
    <property type="entry name" value="Putative modulator of DNA gyrase, PmbA/TldD"/>
    <property type="match status" value="1"/>
</dbReference>
<dbReference type="GO" id="GO:0008237">
    <property type="term" value="F:metallopeptidase activity"/>
    <property type="evidence" value="ECO:0007669"/>
    <property type="project" value="InterPro"/>
</dbReference>
<dbReference type="KEGG" id="tuz:TUZN_1126"/>
<dbReference type="RefSeq" id="WP_013679942.1">
    <property type="nucleotide sequence ID" value="NC_015315.1"/>
</dbReference>
<reference key="2">
    <citation type="submission" date="2011-03" db="EMBL/GenBank/DDBJ databases">
        <title>Complete genome sequence of the thermoacidophilic crenarchaeon Thermoproteus uzoniensis 768-20.</title>
        <authorList>
            <person name="Mardanov A.V."/>
            <person name="Gumerov V.M."/>
            <person name="Beletsky A.V."/>
            <person name="Prokofeva M.I."/>
            <person name="Bonch-Osmolovskaya E.A."/>
            <person name="Ravin N.V."/>
            <person name="Skryabin K.G."/>
        </authorList>
    </citation>
    <scope>NUCLEOTIDE SEQUENCE</scope>
    <source>
        <strain>768-20</strain>
    </source>
</reference>
<proteinExistence type="predicted"/>
<feature type="domain" description="Metalloprotease TldD/E N-terminal" evidence="1">
    <location>
        <begin position="21"/>
        <end position="72"/>
    </location>
</feature>
<accession>F2L0C4</accession>
<dbReference type="AlphaFoldDB" id="F2L0C4"/>
<dbReference type="HOGENOM" id="CLU_026425_4_1_2"/>
<dbReference type="PANTHER" id="PTHR43666">
    <property type="entry name" value="TLDD PROTEIN"/>
    <property type="match status" value="1"/>
</dbReference>
<dbReference type="InterPro" id="IPR036059">
    <property type="entry name" value="TldD/PmbA_sf"/>
</dbReference>
<organism evidence="3 4">
    <name type="scientific">Thermoproteus uzoniensis (strain 768-20)</name>
    <dbReference type="NCBI Taxonomy" id="999630"/>
    <lineage>
        <taxon>Archaea</taxon>
        <taxon>Thermoproteota</taxon>
        <taxon>Thermoprotei</taxon>
        <taxon>Thermoproteales</taxon>
        <taxon>Thermoproteaceae</taxon>
        <taxon>Thermoproteus</taxon>
    </lineage>
</organism>
<name>F2L0C4_THEU7</name>
<dbReference type="GeneID" id="10360655"/>
<dbReference type="GO" id="GO:0006508">
    <property type="term" value="P:proteolysis"/>
    <property type="evidence" value="ECO:0007669"/>
    <property type="project" value="InterPro"/>
</dbReference>
<evidence type="ECO:0000313" key="3">
    <source>
        <dbReference type="EMBL" id="AEA12606.1"/>
    </source>
</evidence>
<dbReference type="Pfam" id="PF01523">
    <property type="entry name" value="PmbA_TldD_1st"/>
    <property type="match status" value="1"/>
</dbReference>
<sequence>MLRLVERLVDEAALVKVGAEHYMVRFANDEITAFKTWTAEEVSLYLAKDGRTTSVSFTGEPDLKALDEALKKLPKLPQDPLYVRLRANPPAPREEREEDFEKLADAVAEAIAGATGAERNAGAALLTYVRFEYEDTYGKSGRYAANRAYLTIRSFRGDLSATAATAARRIQELRPREAGAANAELLELAKGLPVRDVEPGRYRLLLSPLVFGHLMGEVASMWLTGLNVISGSSRYGPNDVGSAAASERLTLADVTADEGVYGFAPLDYEGNAAKRVELIRRGVLAGFLHNNKTAAKLGVETTGHALRGWFAPAPGHISVAPGDGARDLQGLLAELGDGYYLHNNWYTRYQNIKTGQFSTVGRDVALAVKGGRPVAVVRRMRIADTLEAVMKGIEALSSSAAQVYWWDMPVPATVPYALVADVGVVK</sequence>
<dbReference type="Pfam" id="PF19289">
    <property type="entry name" value="PmbA_TldD_3rd"/>
    <property type="match status" value="1"/>
</dbReference>
<feature type="domain" description="Metalloprotease TldD/E C-terminal" evidence="2">
    <location>
        <begin position="199"/>
        <end position="424"/>
    </location>
</feature>
<evidence type="ECO:0000313" key="4">
    <source>
        <dbReference type="Proteomes" id="UP000008138"/>
    </source>
</evidence>
<dbReference type="Proteomes" id="UP000008138">
    <property type="component" value="Chromosome"/>
</dbReference>
<dbReference type="EMBL" id="CP002590">
    <property type="protein sequence ID" value="AEA12606.1"/>
    <property type="molecule type" value="Genomic_DNA"/>
</dbReference>
<gene>
    <name evidence="3" type="ordered locus">TUZN_1126</name>
</gene>
<keyword evidence="4" id="KW-1185">Reference proteome</keyword>
<reference evidence="3 4" key="1">
    <citation type="journal article" date="2011" name="J. Bacteriol.">
        <title>Complete genome sequence of the thermoacidophilic crenarchaeon Thermoproteus uzoniensis 768-20.</title>
        <authorList>
            <person name="Mardanov A.V."/>
            <person name="Gumerov V.M."/>
            <person name="Beletsky A.V."/>
            <person name="Prokofeva M.I."/>
            <person name="Bonch-Osmolovskaya E.A."/>
            <person name="Ravin N.V."/>
            <person name="Skryabin K.G."/>
        </authorList>
    </citation>
    <scope>NUCLEOTIDE SEQUENCE [LARGE SCALE GENOMIC DNA]</scope>
    <source>
        <strain evidence="3 4">768-20</strain>
    </source>
</reference>
<dbReference type="InterPro" id="IPR002510">
    <property type="entry name" value="Metalloprtase-TldD/E_N"/>
</dbReference>
<evidence type="ECO:0000259" key="2">
    <source>
        <dbReference type="Pfam" id="PF19289"/>
    </source>
</evidence>
<dbReference type="InterPro" id="IPR045569">
    <property type="entry name" value="Metalloprtase-TldD/E_C"/>
</dbReference>